<protein>
    <submittedName>
        <fullName evidence="1">Uncharacterized protein</fullName>
    </submittedName>
</protein>
<evidence type="ECO:0000313" key="1">
    <source>
        <dbReference type="EMBL" id="KAF3840192.1"/>
    </source>
</evidence>
<name>A0A7J5XSY2_DISMA</name>
<gene>
    <name evidence="1" type="ORF">F7725_018909</name>
</gene>
<dbReference type="OrthoDB" id="8952062at2759"/>
<evidence type="ECO:0000313" key="2">
    <source>
        <dbReference type="Proteomes" id="UP000518266"/>
    </source>
</evidence>
<organism evidence="1 2">
    <name type="scientific">Dissostichus mawsoni</name>
    <name type="common">Antarctic cod</name>
    <dbReference type="NCBI Taxonomy" id="36200"/>
    <lineage>
        <taxon>Eukaryota</taxon>
        <taxon>Metazoa</taxon>
        <taxon>Chordata</taxon>
        <taxon>Craniata</taxon>
        <taxon>Vertebrata</taxon>
        <taxon>Euteleostomi</taxon>
        <taxon>Actinopterygii</taxon>
        <taxon>Neopterygii</taxon>
        <taxon>Teleostei</taxon>
        <taxon>Neoteleostei</taxon>
        <taxon>Acanthomorphata</taxon>
        <taxon>Eupercaria</taxon>
        <taxon>Perciformes</taxon>
        <taxon>Notothenioidei</taxon>
        <taxon>Nototheniidae</taxon>
        <taxon>Dissostichus</taxon>
    </lineage>
</organism>
<sequence length="152" mass="16842">MAKALRQLEGNVTVMQKISLLSFCPPSLSLVFVCACRFEKSTSNRDLPEPLSRREKTLPRCSAPRAEVTVRRYCHSRFLSDPGASLTPNKASPTVAKTTAVLAVQENNTNNSQRRSPRCGELKRGYTIAGLSELSGTQYLRDCGPDPDRRRS</sequence>
<accession>A0A7J5XSY2</accession>
<proteinExistence type="predicted"/>
<keyword evidence="2" id="KW-1185">Reference proteome</keyword>
<reference evidence="1 2" key="1">
    <citation type="submission" date="2020-03" db="EMBL/GenBank/DDBJ databases">
        <title>Dissostichus mawsoni Genome sequencing and assembly.</title>
        <authorList>
            <person name="Park H."/>
        </authorList>
    </citation>
    <scope>NUCLEOTIDE SEQUENCE [LARGE SCALE GENOMIC DNA]</scope>
    <source>
        <strain evidence="1">DM0001</strain>
        <tissue evidence="1">Muscle</tissue>
    </source>
</reference>
<dbReference type="AlphaFoldDB" id="A0A7J5XSY2"/>
<dbReference type="Proteomes" id="UP000518266">
    <property type="component" value="Unassembled WGS sequence"/>
</dbReference>
<dbReference type="EMBL" id="JAAKFY010000021">
    <property type="protein sequence ID" value="KAF3840192.1"/>
    <property type="molecule type" value="Genomic_DNA"/>
</dbReference>
<comment type="caution">
    <text evidence="1">The sequence shown here is derived from an EMBL/GenBank/DDBJ whole genome shotgun (WGS) entry which is preliminary data.</text>
</comment>